<dbReference type="HOGENOM" id="CLU_3409584_0_0_4"/>
<organism evidence="1 2">
    <name type="scientific">Laribacter hongkongensis (strain HLHK9)</name>
    <dbReference type="NCBI Taxonomy" id="557598"/>
    <lineage>
        <taxon>Bacteria</taxon>
        <taxon>Pseudomonadati</taxon>
        <taxon>Pseudomonadota</taxon>
        <taxon>Betaproteobacteria</taxon>
        <taxon>Neisseriales</taxon>
        <taxon>Aquaspirillaceae</taxon>
        <taxon>Laribacter</taxon>
    </lineage>
</organism>
<accession>C1DAB1</accession>
<dbReference type="Proteomes" id="UP000002010">
    <property type="component" value="Chromosome"/>
</dbReference>
<evidence type="ECO:0000313" key="2">
    <source>
        <dbReference type="Proteomes" id="UP000002010"/>
    </source>
</evidence>
<dbReference type="STRING" id="557598.LHK_02242"/>
<protein>
    <submittedName>
        <fullName evidence="1">Uncharacterized protein</fullName>
    </submittedName>
</protein>
<reference evidence="1 2" key="1">
    <citation type="journal article" date="2009" name="PLoS Genet.">
        <title>The complete genome and proteome of Laribacter hongkongensis reveal potential mechanisms for adaptations to different temperatures and habitats.</title>
        <authorList>
            <person name="Woo P.C."/>
            <person name="Lau S.K."/>
            <person name="Tse H."/>
            <person name="Teng J.L."/>
            <person name="Curreem S.O."/>
            <person name="Tsang A.K."/>
            <person name="Fan R.Y."/>
            <person name="Wong G.K."/>
            <person name="Huang Y."/>
            <person name="Loman N.J."/>
            <person name="Snyder L.A."/>
            <person name="Cai J.J."/>
            <person name="Huang J.D."/>
            <person name="Mak W."/>
            <person name="Pallen M.J."/>
            <person name="Lok S."/>
            <person name="Yuen K.Y."/>
        </authorList>
    </citation>
    <scope>NUCLEOTIDE SEQUENCE [LARGE SCALE GENOMIC DNA]</scope>
    <source>
        <strain evidence="1 2">HLHK9</strain>
    </source>
</reference>
<dbReference type="KEGG" id="lhk:LHK_02242"/>
<keyword evidence="2" id="KW-1185">Reference proteome</keyword>
<sequence length="29" mass="3366">MTGTESLSLARRLRQTATRRMIEKETCLI</sequence>
<proteinExistence type="predicted"/>
<gene>
    <name evidence="1" type="ordered locus">LHK_02242</name>
</gene>
<name>C1DAB1_LARHH</name>
<dbReference type="AlphaFoldDB" id="C1DAB1"/>
<dbReference type="EMBL" id="CP001154">
    <property type="protein sequence ID" value="ACO75226.1"/>
    <property type="molecule type" value="Genomic_DNA"/>
</dbReference>
<evidence type="ECO:0000313" key="1">
    <source>
        <dbReference type="EMBL" id="ACO75226.1"/>
    </source>
</evidence>